<dbReference type="EMBL" id="KQ241921">
    <property type="protein sequence ID" value="KNC82495.1"/>
    <property type="molecule type" value="Genomic_DNA"/>
</dbReference>
<dbReference type="RefSeq" id="XP_014156397.1">
    <property type="nucleotide sequence ID" value="XM_014300922.1"/>
</dbReference>
<name>A0A0L0G099_9EUKA</name>
<dbReference type="Pfam" id="PF09612">
    <property type="entry name" value="HtrL_YibB"/>
    <property type="match status" value="1"/>
</dbReference>
<feature type="signal peptide" evidence="1">
    <location>
        <begin position="1"/>
        <end position="29"/>
    </location>
</feature>
<evidence type="ECO:0000313" key="2">
    <source>
        <dbReference type="EMBL" id="KNC82495.1"/>
    </source>
</evidence>
<feature type="chain" id="PRO_5005539014" description="Nucleotide-diphospho-sugar transferase domain-containing protein" evidence="1">
    <location>
        <begin position="30"/>
        <end position="455"/>
    </location>
</feature>
<sequence length="455" mass="51276">MARGGLRARAVKVTFLCVFLWFIYSQAHSKHSVVDGVLLFLQGGLRRTDDGGLSAQIGPEPVLHAPADGPPELYMEYNESTGGVMRKQFESLLSKSILRHGLESTSALDRSLERNNYIVDTASRVDLIDSSQPSGSITLVSGLWDLGRGELSESRKRSSDFHRDFKEYTDGLKATFLANPGYKVLFLDSKLEAELRPYVRDPKNNVKNLKLVVIDIPQIVAWFGAETYAQKDAIRTDPEWSDVYGPTGWLALSPQAKLKDYNTIVMYKINLLRMAARANPWNTEAFLFIDSRHACHDPGYFVDENMGFLRQNMDSMLVTHFNYKAIKETHGFKAGHFMEWLGLPERSTHKVVRGGIFGGKRSSIEAVAVVYENILRQTLADGVMGTEENLFSIILYRHPALMHGFNNDNACYESVNHDHSCEGFVNRANFCSIFDFVNSGVIHRDGTTRTRVYKN</sequence>
<evidence type="ECO:0000256" key="1">
    <source>
        <dbReference type="SAM" id="SignalP"/>
    </source>
</evidence>
<dbReference type="InterPro" id="IPR011735">
    <property type="entry name" value="WlaTC/HtrL_glycosyltransf"/>
</dbReference>
<evidence type="ECO:0008006" key="4">
    <source>
        <dbReference type="Google" id="ProtNLM"/>
    </source>
</evidence>
<dbReference type="AlphaFoldDB" id="A0A0L0G099"/>
<protein>
    <recommendedName>
        <fullName evidence="4">Nucleotide-diphospho-sugar transferase domain-containing protein</fullName>
    </recommendedName>
</protein>
<organism evidence="2 3">
    <name type="scientific">Sphaeroforma arctica JP610</name>
    <dbReference type="NCBI Taxonomy" id="667725"/>
    <lineage>
        <taxon>Eukaryota</taxon>
        <taxon>Ichthyosporea</taxon>
        <taxon>Ichthyophonida</taxon>
        <taxon>Sphaeroforma</taxon>
    </lineage>
</organism>
<dbReference type="Proteomes" id="UP000054560">
    <property type="component" value="Unassembled WGS sequence"/>
</dbReference>
<keyword evidence="3" id="KW-1185">Reference proteome</keyword>
<evidence type="ECO:0000313" key="3">
    <source>
        <dbReference type="Proteomes" id="UP000054560"/>
    </source>
</evidence>
<dbReference type="OrthoDB" id="2822at2759"/>
<dbReference type="GeneID" id="25905725"/>
<gene>
    <name evidence="2" type="ORF">SARC_05221</name>
</gene>
<reference evidence="2 3" key="1">
    <citation type="submission" date="2011-02" db="EMBL/GenBank/DDBJ databases">
        <title>The Genome Sequence of Sphaeroforma arctica JP610.</title>
        <authorList>
            <consortium name="The Broad Institute Genome Sequencing Platform"/>
            <person name="Russ C."/>
            <person name="Cuomo C."/>
            <person name="Young S.K."/>
            <person name="Zeng Q."/>
            <person name="Gargeya S."/>
            <person name="Alvarado L."/>
            <person name="Berlin A."/>
            <person name="Chapman S.B."/>
            <person name="Chen Z."/>
            <person name="Freedman E."/>
            <person name="Gellesch M."/>
            <person name="Goldberg J."/>
            <person name="Griggs A."/>
            <person name="Gujja S."/>
            <person name="Heilman E."/>
            <person name="Heiman D."/>
            <person name="Howarth C."/>
            <person name="Mehta T."/>
            <person name="Neiman D."/>
            <person name="Pearson M."/>
            <person name="Roberts A."/>
            <person name="Saif S."/>
            <person name="Shea T."/>
            <person name="Shenoy N."/>
            <person name="Sisk P."/>
            <person name="Stolte C."/>
            <person name="Sykes S."/>
            <person name="White J."/>
            <person name="Yandava C."/>
            <person name="Burger G."/>
            <person name="Gray M.W."/>
            <person name="Holland P.W.H."/>
            <person name="King N."/>
            <person name="Lang F.B.F."/>
            <person name="Roger A.J."/>
            <person name="Ruiz-Trillo I."/>
            <person name="Haas B."/>
            <person name="Nusbaum C."/>
            <person name="Birren B."/>
        </authorList>
    </citation>
    <scope>NUCLEOTIDE SEQUENCE [LARGE SCALE GENOMIC DNA]</scope>
    <source>
        <strain evidence="2 3">JP610</strain>
    </source>
</reference>
<keyword evidence="1" id="KW-0732">Signal</keyword>
<dbReference type="eggNOG" id="ENOG502RXKG">
    <property type="taxonomic scope" value="Eukaryota"/>
</dbReference>
<accession>A0A0L0G099</accession>
<proteinExistence type="predicted"/>